<keyword evidence="1" id="KW-0233">DNA recombination</keyword>
<organism evidence="2 3">
    <name type="scientific">Rouxiella chamberiensis</name>
    <dbReference type="NCBI Taxonomy" id="1513468"/>
    <lineage>
        <taxon>Bacteria</taxon>
        <taxon>Pseudomonadati</taxon>
        <taxon>Pseudomonadota</taxon>
        <taxon>Gammaproteobacteria</taxon>
        <taxon>Enterobacterales</taxon>
        <taxon>Yersiniaceae</taxon>
        <taxon>Rouxiella</taxon>
    </lineage>
</organism>
<keyword evidence="3" id="KW-1185">Reference proteome</keyword>
<evidence type="ECO:0000256" key="1">
    <source>
        <dbReference type="ARBA" id="ARBA00023172"/>
    </source>
</evidence>
<evidence type="ECO:0000313" key="3">
    <source>
        <dbReference type="Proteomes" id="UP001164712"/>
    </source>
</evidence>
<evidence type="ECO:0000313" key="2">
    <source>
        <dbReference type="EMBL" id="WAT02162.1"/>
    </source>
</evidence>
<dbReference type="InterPro" id="IPR011010">
    <property type="entry name" value="DNA_brk_join_enz"/>
</dbReference>
<gene>
    <name evidence="2" type="ORF">O1V66_05740</name>
</gene>
<name>A0ABY7HT27_9GAMM</name>
<protein>
    <submittedName>
        <fullName evidence="2">Site-specific integrase</fullName>
    </submittedName>
</protein>
<accession>A0ABY7HT27</accession>
<dbReference type="InterPro" id="IPR013762">
    <property type="entry name" value="Integrase-like_cat_sf"/>
</dbReference>
<reference evidence="2" key="1">
    <citation type="submission" date="2022-12" db="EMBL/GenBank/DDBJ databases">
        <title>Complete genome sequence of an Australian strain of Rouxiella badensis DAR84756 and resolution of the R. badensis DSM100043 and R. chamberiensis DSM28324 genomes.</title>
        <authorList>
            <person name="Paul S."/>
            <person name="Anderson P.J."/>
            <person name="Maynard G."/>
            <person name="Dyall-Smith M."/>
            <person name="Kudinha T."/>
        </authorList>
    </citation>
    <scope>NUCLEOTIDE SEQUENCE</scope>
    <source>
        <strain evidence="2">DSM 28324</strain>
    </source>
</reference>
<proteinExistence type="predicted"/>
<sequence length="500" mass="57797">MKFKTWKNNLIFLSHLYNADIIKREIKNHEELAMYLSVSGTLVSQAVCIPESIASRYYSEALKVIETYHPYRNEISSCYNDFVSGYFESSKHYDSNRSARRYALKNIKNLPKNINIQFDYGGSWLSWLRGACYTVIAAFTGCRDGEIKSFRIDSYQEKKYAGMIVPVLHGLDTKPNLGGVVRHTSWVTIPSVKKAIELLWDAFSFAREKWRERAESIAHPDEKNVFLEKVDSLFVTLPYMRGHRPDAGKQSLAHSLNTFVKSVGYRATKDDVQEFDLLNPSRKGELKIGQILKVHPHAFRRTFAVYLVRNKLASLLDIKYQFKHMNMTMTSWYANQANIASYVDMMIDKDLQDEIAGENLNHMTDVFYHFYNEAETLAGHEGKRIKNLRSEGDTRIYLSREEIRKQVQDGQLSLVEHPGGYCTNPNCDRICDMTTCQYKIVTKEQAKSLILIREQLITKYNLIATAGFDMPNVTSKFFYGIKAIEQVLSEHHFDYVSFKK</sequence>
<dbReference type="Gene3D" id="1.10.443.10">
    <property type="entry name" value="Intergrase catalytic core"/>
    <property type="match status" value="1"/>
</dbReference>
<dbReference type="Proteomes" id="UP001164712">
    <property type="component" value="Chromosome"/>
</dbReference>
<dbReference type="SUPFAM" id="SSF56349">
    <property type="entry name" value="DNA breaking-rejoining enzymes"/>
    <property type="match status" value="1"/>
</dbReference>
<dbReference type="EMBL" id="CP114058">
    <property type="protein sequence ID" value="WAT02162.1"/>
    <property type="molecule type" value="Genomic_DNA"/>
</dbReference>
<dbReference type="RefSeq" id="WP_269128199.1">
    <property type="nucleotide sequence ID" value="NZ_CP114058.1"/>
</dbReference>